<dbReference type="InterPro" id="IPR007248">
    <property type="entry name" value="Mpv17_PMP22"/>
</dbReference>
<accession>A0A7S4A6Q8</accession>
<feature type="transmembrane region" description="Helical" evidence="6">
    <location>
        <begin position="54"/>
        <end position="71"/>
    </location>
</feature>
<evidence type="ECO:0000256" key="3">
    <source>
        <dbReference type="ARBA" id="ARBA00022692"/>
    </source>
</evidence>
<evidence type="ECO:0000256" key="4">
    <source>
        <dbReference type="ARBA" id="ARBA00022989"/>
    </source>
</evidence>
<evidence type="ECO:0000313" key="9">
    <source>
        <dbReference type="Proteomes" id="UP000789595"/>
    </source>
</evidence>
<sequence length="198" mass="22028">MTSLAARIAGFPKAQPFVFNLGVAAAKTSAADLLTQTVVEKKSFPNGIDWKRNASFTVFGFAYLGGFQYWLQVNMFRKMFVGMDKVAEMPLSKKLVDPSALSVIAKQIAFDIAIHMPFMYFPTFYVVKQAVQGPPGGNVVVDGLSKYKENWVVDQTAMVKVWLPADVVFFSGPLWLRLPLRHVVSFGWTAYVSFLRGA</sequence>
<dbReference type="EMBL" id="CAKKNE010000002">
    <property type="protein sequence ID" value="CAH0369756.1"/>
    <property type="molecule type" value="Genomic_DNA"/>
</dbReference>
<dbReference type="PANTHER" id="PTHR11266">
    <property type="entry name" value="PEROXISOMAL MEMBRANE PROTEIN 2, PXMP2 MPV17"/>
    <property type="match status" value="1"/>
</dbReference>
<dbReference type="Proteomes" id="UP000789595">
    <property type="component" value="Unassembled WGS sequence"/>
</dbReference>
<reference evidence="8" key="2">
    <citation type="submission" date="2021-11" db="EMBL/GenBank/DDBJ databases">
        <authorList>
            <consortium name="Genoscope - CEA"/>
            <person name="William W."/>
        </authorList>
    </citation>
    <scope>NUCLEOTIDE SEQUENCE</scope>
</reference>
<keyword evidence="9" id="KW-1185">Reference proteome</keyword>
<keyword evidence="5 6" id="KW-0472">Membrane</keyword>
<evidence type="ECO:0000256" key="2">
    <source>
        <dbReference type="ARBA" id="ARBA00006824"/>
    </source>
</evidence>
<evidence type="ECO:0000313" key="8">
    <source>
        <dbReference type="EMBL" id="CAH0369756.1"/>
    </source>
</evidence>
<name>A0A7S4A6Q8_9STRA</name>
<organism evidence="7">
    <name type="scientific">Pelagomonas calceolata</name>
    <dbReference type="NCBI Taxonomy" id="35677"/>
    <lineage>
        <taxon>Eukaryota</taxon>
        <taxon>Sar</taxon>
        <taxon>Stramenopiles</taxon>
        <taxon>Ochrophyta</taxon>
        <taxon>Pelagophyceae</taxon>
        <taxon>Pelagomonadales</taxon>
        <taxon>Pelagomonadaceae</taxon>
        <taxon>Pelagomonas</taxon>
    </lineage>
</organism>
<dbReference type="GO" id="GO:0016020">
    <property type="term" value="C:membrane"/>
    <property type="evidence" value="ECO:0007669"/>
    <property type="project" value="UniProtKB-SubCell"/>
</dbReference>
<comment type="caution">
    <text evidence="6">Lacks conserved residue(s) required for the propagation of feature annotation.</text>
</comment>
<keyword evidence="4 6" id="KW-1133">Transmembrane helix</keyword>
<dbReference type="AlphaFoldDB" id="A0A7S4A6Q8"/>
<dbReference type="PANTHER" id="PTHR11266:SF21">
    <property type="entry name" value="ACT DOMAIN-CONTAINING PROTEIN"/>
    <property type="match status" value="1"/>
</dbReference>
<dbReference type="GO" id="GO:0005737">
    <property type="term" value="C:cytoplasm"/>
    <property type="evidence" value="ECO:0007669"/>
    <property type="project" value="TreeGrafter"/>
</dbReference>
<comment type="similarity">
    <text evidence="2 6">Belongs to the peroxisomal membrane protein PXMP2/4 family.</text>
</comment>
<dbReference type="EMBL" id="HBIW01024056">
    <property type="protein sequence ID" value="CAE0705311.1"/>
    <property type="molecule type" value="Transcribed_RNA"/>
</dbReference>
<gene>
    <name evidence="7" type="ORF">PCAL00307_LOCUS20759</name>
    <name evidence="8" type="ORF">PECAL_2P28920</name>
</gene>
<reference evidence="7" key="1">
    <citation type="submission" date="2021-01" db="EMBL/GenBank/DDBJ databases">
        <authorList>
            <person name="Corre E."/>
            <person name="Pelletier E."/>
            <person name="Niang G."/>
            <person name="Scheremetjew M."/>
            <person name="Finn R."/>
            <person name="Kale V."/>
            <person name="Holt S."/>
            <person name="Cochrane G."/>
            <person name="Meng A."/>
            <person name="Brown T."/>
            <person name="Cohen L."/>
        </authorList>
    </citation>
    <scope>NUCLEOTIDE SEQUENCE</scope>
    <source>
        <strain evidence="7">CCMP1756</strain>
    </source>
</reference>
<keyword evidence="3 6" id="KW-0812">Transmembrane</keyword>
<proteinExistence type="inferred from homology"/>
<evidence type="ECO:0000313" key="7">
    <source>
        <dbReference type="EMBL" id="CAE0705311.1"/>
    </source>
</evidence>
<protein>
    <submittedName>
        <fullName evidence="7">Uncharacterized protein</fullName>
    </submittedName>
</protein>
<dbReference type="OrthoDB" id="5345392at2759"/>
<comment type="subcellular location">
    <subcellularLocation>
        <location evidence="1">Membrane</location>
        <topology evidence="1">Multi-pass membrane protein</topology>
    </subcellularLocation>
</comment>
<evidence type="ECO:0000256" key="5">
    <source>
        <dbReference type="ARBA" id="ARBA00023136"/>
    </source>
</evidence>
<evidence type="ECO:0000256" key="6">
    <source>
        <dbReference type="RuleBase" id="RU363053"/>
    </source>
</evidence>
<evidence type="ECO:0000256" key="1">
    <source>
        <dbReference type="ARBA" id="ARBA00004141"/>
    </source>
</evidence>